<evidence type="ECO:0000259" key="1">
    <source>
        <dbReference type="Pfam" id="PF12146"/>
    </source>
</evidence>
<sequence>MIRRREFRVPSSDGKSGLHTVLWEPDGEVRQLLLISHGMTEHILRYDPFACFLAEQGIAVIGHDHLGHGGTVQNGRYGYFADKVGHVCVIRDLHRTASRIRVMYPGRPLYMLGHSMGSFFLRRYLTLYGEELAGAIIMGTGDQAMPIVIAGKLIAASIGLIRGKEYQSKWMHQLVLGNYNRSFMPSRTDNDWLSKNCESVDQYCGDPFCNFKFTASAYCDFFNIMLDLKLHRQEDRIPRSLPLFILSGAQDPVGEFGRGVRRVFRRYKKIGMTDTEMILYPDDRHELLNETDKEAVWHDILSWITYHQYSIA</sequence>
<dbReference type="InterPro" id="IPR022742">
    <property type="entry name" value="Hydrolase_4"/>
</dbReference>
<accession>A0ABR7HFS6</accession>
<dbReference type="Pfam" id="PF12146">
    <property type="entry name" value="Hydrolase_4"/>
    <property type="match status" value="1"/>
</dbReference>
<dbReference type="GO" id="GO:0016787">
    <property type="term" value="F:hydrolase activity"/>
    <property type="evidence" value="ECO:0007669"/>
    <property type="project" value="UniProtKB-KW"/>
</dbReference>
<dbReference type="SUPFAM" id="SSF53474">
    <property type="entry name" value="alpha/beta-Hydrolases"/>
    <property type="match status" value="1"/>
</dbReference>
<protein>
    <submittedName>
        <fullName evidence="2">Alpha/beta fold hydrolase</fullName>
    </submittedName>
</protein>
<evidence type="ECO:0000313" key="2">
    <source>
        <dbReference type="EMBL" id="MBC5711981.1"/>
    </source>
</evidence>
<gene>
    <name evidence="2" type="ORF">H8S75_29075</name>
</gene>
<comment type="caution">
    <text evidence="2">The sequence shown here is derived from an EMBL/GenBank/DDBJ whole genome shotgun (WGS) entry which is preliminary data.</text>
</comment>
<dbReference type="RefSeq" id="WP_187024501.1">
    <property type="nucleotide sequence ID" value="NZ_JACOPB010000024.1"/>
</dbReference>
<dbReference type="Proteomes" id="UP000634672">
    <property type="component" value="Unassembled WGS sequence"/>
</dbReference>
<feature type="domain" description="Serine aminopeptidase S33" evidence="1">
    <location>
        <begin position="28"/>
        <end position="292"/>
    </location>
</feature>
<dbReference type="Gene3D" id="3.40.50.1820">
    <property type="entry name" value="alpha/beta hydrolase"/>
    <property type="match status" value="1"/>
</dbReference>
<keyword evidence="2" id="KW-0378">Hydrolase</keyword>
<proteinExistence type="predicted"/>
<evidence type="ECO:0000313" key="3">
    <source>
        <dbReference type="Proteomes" id="UP000634672"/>
    </source>
</evidence>
<reference evidence="2 3" key="1">
    <citation type="submission" date="2020-08" db="EMBL/GenBank/DDBJ databases">
        <title>Genome public.</title>
        <authorList>
            <person name="Liu C."/>
            <person name="Sun Q."/>
        </authorList>
    </citation>
    <scope>NUCLEOTIDE SEQUENCE [LARGE SCALE GENOMIC DNA]</scope>
    <source>
        <strain evidence="2 3">NSJ-66</strain>
    </source>
</reference>
<name>A0ABR7HFS6_9FIRM</name>
<keyword evidence="3" id="KW-1185">Reference proteome</keyword>
<dbReference type="InterPro" id="IPR051044">
    <property type="entry name" value="MAG_DAG_Lipase"/>
</dbReference>
<organism evidence="2 3">
    <name type="scientific">Hungatella hominis</name>
    <dbReference type="NCBI Taxonomy" id="2763050"/>
    <lineage>
        <taxon>Bacteria</taxon>
        <taxon>Bacillati</taxon>
        <taxon>Bacillota</taxon>
        <taxon>Clostridia</taxon>
        <taxon>Lachnospirales</taxon>
        <taxon>Lachnospiraceae</taxon>
        <taxon>Hungatella</taxon>
    </lineage>
</organism>
<dbReference type="PANTHER" id="PTHR11614">
    <property type="entry name" value="PHOSPHOLIPASE-RELATED"/>
    <property type="match status" value="1"/>
</dbReference>
<dbReference type="InterPro" id="IPR029058">
    <property type="entry name" value="AB_hydrolase_fold"/>
</dbReference>
<dbReference type="EMBL" id="JACOPB010000024">
    <property type="protein sequence ID" value="MBC5711981.1"/>
    <property type="molecule type" value="Genomic_DNA"/>
</dbReference>